<dbReference type="RefSeq" id="WP_220133155.1">
    <property type="nucleotide sequence ID" value="NZ_BAABAM010000001.1"/>
</dbReference>
<dbReference type="InterPro" id="IPR011712">
    <property type="entry name" value="Sig_transdc_His_kin_sub3_dim/P"/>
</dbReference>
<keyword evidence="7" id="KW-0067">ATP-binding</keyword>
<comment type="catalytic activity">
    <reaction evidence="1">
        <text>ATP + protein L-histidine = ADP + protein N-phospho-L-histidine.</text>
        <dbReference type="EC" id="2.7.13.3"/>
    </reaction>
</comment>
<dbReference type="SUPFAM" id="SSF55874">
    <property type="entry name" value="ATPase domain of HSP90 chaperone/DNA topoisomerase II/histidine kinase"/>
    <property type="match status" value="1"/>
</dbReference>
<keyword evidence="3" id="KW-0597">Phosphoprotein</keyword>
<dbReference type="InterPro" id="IPR050482">
    <property type="entry name" value="Sensor_HK_TwoCompSys"/>
</dbReference>
<evidence type="ECO:0000256" key="5">
    <source>
        <dbReference type="ARBA" id="ARBA00022741"/>
    </source>
</evidence>
<dbReference type="PANTHER" id="PTHR24421:SF10">
    <property type="entry name" value="NITRATE_NITRITE SENSOR PROTEIN NARQ"/>
    <property type="match status" value="1"/>
</dbReference>
<keyword evidence="5" id="KW-0547">Nucleotide-binding</keyword>
<proteinExistence type="predicted"/>
<name>A0A7W0HN07_9ACTN</name>
<dbReference type="GO" id="GO:0000155">
    <property type="term" value="F:phosphorelay sensor kinase activity"/>
    <property type="evidence" value="ECO:0007669"/>
    <property type="project" value="InterPro"/>
</dbReference>
<dbReference type="PANTHER" id="PTHR24421">
    <property type="entry name" value="NITRATE/NITRITE SENSOR PROTEIN NARX-RELATED"/>
    <property type="match status" value="1"/>
</dbReference>
<evidence type="ECO:0000256" key="2">
    <source>
        <dbReference type="ARBA" id="ARBA00012438"/>
    </source>
</evidence>
<organism evidence="11 12">
    <name type="scientific">Nonomuraea soli</name>
    <dbReference type="NCBI Taxonomy" id="1032476"/>
    <lineage>
        <taxon>Bacteria</taxon>
        <taxon>Bacillati</taxon>
        <taxon>Actinomycetota</taxon>
        <taxon>Actinomycetes</taxon>
        <taxon>Streptosporangiales</taxon>
        <taxon>Streptosporangiaceae</taxon>
        <taxon>Nonomuraea</taxon>
    </lineage>
</organism>
<feature type="region of interest" description="Disordered" evidence="9">
    <location>
        <begin position="208"/>
        <end position="268"/>
    </location>
</feature>
<accession>A0A7W0HN07</accession>
<evidence type="ECO:0000256" key="9">
    <source>
        <dbReference type="SAM" id="MobiDB-lite"/>
    </source>
</evidence>
<feature type="region of interest" description="Disordered" evidence="9">
    <location>
        <begin position="403"/>
        <end position="424"/>
    </location>
</feature>
<dbReference type="EC" id="2.7.13.3" evidence="2"/>
<evidence type="ECO:0000256" key="4">
    <source>
        <dbReference type="ARBA" id="ARBA00022679"/>
    </source>
</evidence>
<dbReference type="Pfam" id="PF07730">
    <property type="entry name" value="HisKA_3"/>
    <property type="match status" value="1"/>
</dbReference>
<evidence type="ECO:0000256" key="1">
    <source>
        <dbReference type="ARBA" id="ARBA00000085"/>
    </source>
</evidence>
<dbReference type="InterPro" id="IPR036890">
    <property type="entry name" value="HATPase_C_sf"/>
</dbReference>
<keyword evidence="4" id="KW-0808">Transferase</keyword>
<dbReference type="GO" id="GO:0005524">
    <property type="term" value="F:ATP binding"/>
    <property type="evidence" value="ECO:0007669"/>
    <property type="project" value="UniProtKB-KW"/>
</dbReference>
<keyword evidence="12" id="KW-1185">Reference proteome</keyword>
<evidence type="ECO:0000313" key="11">
    <source>
        <dbReference type="EMBL" id="MBA2889283.1"/>
    </source>
</evidence>
<dbReference type="EMBL" id="JACDUR010000001">
    <property type="protein sequence ID" value="MBA2889283.1"/>
    <property type="molecule type" value="Genomic_DNA"/>
</dbReference>
<dbReference type="Gene3D" id="1.20.5.1930">
    <property type="match status" value="1"/>
</dbReference>
<sequence length="424" mass="42404">MRAARTKPDGRLRTSLAALSRLGDLPAVAMLAWAGWLAMPWSFGALAQAHTATETTGGQGTALPPSTHEVARVHALPSTHEFTRVRALPSADEVTRVHALPSADEVARVATVPGAAFPVVQHPPAGSAGSGTAVPGGTSSALSAERAKLAAEVHDAAGHGFAAIAMQANIALRLLEQNPEQARASLEAIRDTSTEALTRLRGALDAMDPASGARPPAADHATHALPGTHPVRGAQVTPVSPVPGSPITSSPITGSPVPGDAVLGDPVPGDPVPRDPMLEDPVPGADLTRLIAGVRAAGLVVAVAPGDPVPAHLAAPVYGVVRESLTNVLRHAGTAGVCVKLASTPGEFVVEVADQGRALLPAPEGRGLAGMRAQVAAAGGVFAAGPRQGGGFQVVARFPATPATTSVPATTGTPATAVSPAITA</sequence>
<protein>
    <recommendedName>
        <fullName evidence="2">histidine kinase</fullName>
        <ecNumber evidence="2">2.7.13.3</ecNumber>
    </recommendedName>
</protein>
<dbReference type="CDD" id="cd16917">
    <property type="entry name" value="HATPase_UhpB-NarQ-NarX-like"/>
    <property type="match status" value="1"/>
</dbReference>
<keyword evidence="6 11" id="KW-0418">Kinase</keyword>
<dbReference type="Proteomes" id="UP000530928">
    <property type="component" value="Unassembled WGS sequence"/>
</dbReference>
<feature type="domain" description="Signal transduction histidine kinase subgroup 3 dimerisation and phosphoacceptor" evidence="10">
    <location>
        <begin position="145"/>
        <end position="210"/>
    </location>
</feature>
<dbReference type="GO" id="GO:0046983">
    <property type="term" value="F:protein dimerization activity"/>
    <property type="evidence" value="ECO:0007669"/>
    <property type="project" value="InterPro"/>
</dbReference>
<evidence type="ECO:0000256" key="8">
    <source>
        <dbReference type="ARBA" id="ARBA00023012"/>
    </source>
</evidence>
<gene>
    <name evidence="11" type="ORF">HNR30_000618</name>
</gene>
<feature type="compositionally biased region" description="Low complexity" evidence="9">
    <location>
        <begin position="245"/>
        <end position="267"/>
    </location>
</feature>
<reference evidence="11 12" key="1">
    <citation type="submission" date="2020-07" db="EMBL/GenBank/DDBJ databases">
        <title>Genomic Encyclopedia of Type Strains, Phase IV (KMG-IV): sequencing the most valuable type-strain genomes for metagenomic binning, comparative biology and taxonomic classification.</title>
        <authorList>
            <person name="Goeker M."/>
        </authorList>
    </citation>
    <scope>NUCLEOTIDE SEQUENCE [LARGE SCALE GENOMIC DNA]</scope>
    <source>
        <strain evidence="11 12">DSM 45533</strain>
    </source>
</reference>
<evidence type="ECO:0000256" key="7">
    <source>
        <dbReference type="ARBA" id="ARBA00022840"/>
    </source>
</evidence>
<evidence type="ECO:0000256" key="3">
    <source>
        <dbReference type="ARBA" id="ARBA00022553"/>
    </source>
</evidence>
<dbReference type="AlphaFoldDB" id="A0A7W0HN07"/>
<evidence type="ECO:0000256" key="6">
    <source>
        <dbReference type="ARBA" id="ARBA00022777"/>
    </source>
</evidence>
<comment type="caution">
    <text evidence="11">The sequence shown here is derived from an EMBL/GenBank/DDBJ whole genome shotgun (WGS) entry which is preliminary data.</text>
</comment>
<evidence type="ECO:0000313" key="12">
    <source>
        <dbReference type="Proteomes" id="UP000530928"/>
    </source>
</evidence>
<evidence type="ECO:0000259" key="10">
    <source>
        <dbReference type="Pfam" id="PF07730"/>
    </source>
</evidence>
<dbReference type="GO" id="GO:0016020">
    <property type="term" value="C:membrane"/>
    <property type="evidence" value="ECO:0007669"/>
    <property type="project" value="InterPro"/>
</dbReference>
<keyword evidence="8" id="KW-0902">Two-component regulatory system</keyword>
<dbReference type="Gene3D" id="3.30.565.10">
    <property type="entry name" value="Histidine kinase-like ATPase, C-terminal domain"/>
    <property type="match status" value="1"/>
</dbReference>